<dbReference type="EMBL" id="BMNK01000003">
    <property type="protein sequence ID" value="GGP05613.1"/>
    <property type="molecule type" value="Genomic_DNA"/>
</dbReference>
<dbReference type="GO" id="GO:0006352">
    <property type="term" value="P:DNA-templated transcription initiation"/>
    <property type="evidence" value="ECO:0007669"/>
    <property type="project" value="InterPro"/>
</dbReference>
<reference evidence="7" key="1">
    <citation type="journal article" date="2014" name="Int. J. Syst. Evol. Microbiol.">
        <title>Complete genome sequence of Corynebacterium casei LMG S-19264T (=DSM 44701T), isolated from a smear-ripened cheese.</title>
        <authorList>
            <consortium name="US DOE Joint Genome Institute (JGI-PGF)"/>
            <person name="Walter F."/>
            <person name="Albersmeier A."/>
            <person name="Kalinowski J."/>
            <person name="Ruckert C."/>
        </authorList>
    </citation>
    <scope>NUCLEOTIDE SEQUENCE</scope>
    <source>
        <strain evidence="7">CGMCC 4.7430</strain>
    </source>
</reference>
<dbReference type="InterPro" id="IPR036388">
    <property type="entry name" value="WH-like_DNA-bd_sf"/>
</dbReference>
<dbReference type="PANTHER" id="PTHR43133">
    <property type="entry name" value="RNA POLYMERASE ECF-TYPE SIGMA FACTO"/>
    <property type="match status" value="1"/>
</dbReference>
<comment type="caution">
    <text evidence="7">The sequence shown here is derived from an EMBL/GenBank/DDBJ whole genome shotgun (WGS) entry which is preliminary data.</text>
</comment>
<dbReference type="Gene3D" id="1.10.10.10">
    <property type="entry name" value="Winged helix-like DNA-binding domain superfamily/Winged helix DNA-binding domain"/>
    <property type="match status" value="1"/>
</dbReference>
<keyword evidence="5" id="KW-0804">Transcription</keyword>
<gene>
    <name evidence="7" type="ORF">GCM10012278_25850</name>
</gene>
<evidence type="ECO:0000259" key="6">
    <source>
        <dbReference type="Pfam" id="PF08281"/>
    </source>
</evidence>
<dbReference type="Pfam" id="PF08281">
    <property type="entry name" value="Sigma70_r4_2"/>
    <property type="match status" value="1"/>
</dbReference>
<comment type="similarity">
    <text evidence="1">Belongs to the sigma-70 factor family. ECF subfamily.</text>
</comment>
<dbReference type="GO" id="GO:0003677">
    <property type="term" value="F:DNA binding"/>
    <property type="evidence" value="ECO:0007669"/>
    <property type="project" value="UniProtKB-KW"/>
</dbReference>
<keyword evidence="4" id="KW-0238">DNA-binding</keyword>
<keyword evidence="3" id="KW-0731">Sigma factor</keyword>
<dbReference type="Proteomes" id="UP000660745">
    <property type="component" value="Unassembled WGS sequence"/>
</dbReference>
<evidence type="ECO:0000256" key="4">
    <source>
        <dbReference type="ARBA" id="ARBA00023125"/>
    </source>
</evidence>
<dbReference type="PANTHER" id="PTHR43133:SF8">
    <property type="entry name" value="RNA POLYMERASE SIGMA FACTOR HI_1459-RELATED"/>
    <property type="match status" value="1"/>
</dbReference>
<dbReference type="SUPFAM" id="SSF88659">
    <property type="entry name" value="Sigma3 and sigma4 domains of RNA polymerase sigma factors"/>
    <property type="match status" value="1"/>
</dbReference>
<proteinExistence type="inferred from homology"/>
<evidence type="ECO:0000256" key="5">
    <source>
        <dbReference type="ARBA" id="ARBA00023163"/>
    </source>
</evidence>
<dbReference type="InterPro" id="IPR013249">
    <property type="entry name" value="RNA_pol_sigma70_r4_t2"/>
</dbReference>
<evidence type="ECO:0000313" key="8">
    <source>
        <dbReference type="Proteomes" id="UP000660745"/>
    </source>
</evidence>
<dbReference type="InterPro" id="IPR013324">
    <property type="entry name" value="RNA_pol_sigma_r3/r4-like"/>
</dbReference>
<name>A0A918A6E9_9ACTN</name>
<dbReference type="GO" id="GO:0016987">
    <property type="term" value="F:sigma factor activity"/>
    <property type="evidence" value="ECO:0007669"/>
    <property type="project" value="UniProtKB-KW"/>
</dbReference>
<feature type="domain" description="RNA polymerase sigma factor 70 region 4 type 2" evidence="6">
    <location>
        <begin position="14"/>
        <end position="65"/>
    </location>
</feature>
<dbReference type="InterPro" id="IPR039425">
    <property type="entry name" value="RNA_pol_sigma-70-like"/>
</dbReference>
<evidence type="ECO:0000256" key="2">
    <source>
        <dbReference type="ARBA" id="ARBA00023015"/>
    </source>
</evidence>
<keyword evidence="2" id="KW-0805">Transcription regulation</keyword>
<evidence type="ECO:0000256" key="1">
    <source>
        <dbReference type="ARBA" id="ARBA00010641"/>
    </source>
</evidence>
<evidence type="ECO:0000313" key="7">
    <source>
        <dbReference type="EMBL" id="GGP05613.1"/>
    </source>
</evidence>
<reference evidence="7" key="2">
    <citation type="submission" date="2020-09" db="EMBL/GenBank/DDBJ databases">
        <authorList>
            <person name="Sun Q."/>
            <person name="Zhou Y."/>
        </authorList>
    </citation>
    <scope>NUCLEOTIDE SEQUENCE</scope>
    <source>
        <strain evidence="7">CGMCC 4.7430</strain>
    </source>
</reference>
<evidence type="ECO:0000256" key="3">
    <source>
        <dbReference type="ARBA" id="ARBA00023082"/>
    </source>
</evidence>
<accession>A0A918A6E9</accession>
<dbReference type="AlphaFoldDB" id="A0A918A6E9"/>
<protein>
    <recommendedName>
        <fullName evidence="6">RNA polymerase sigma factor 70 region 4 type 2 domain-containing protein</fullName>
    </recommendedName>
</protein>
<sequence>MTVAWITWAVDRAELIAGLSGLPALEREVLVLFYLEDLSIEDCAEICAVPPGTIKSRLHRARRLLRDHLEEKGFQR</sequence>
<keyword evidence="8" id="KW-1185">Reference proteome</keyword>
<organism evidence="7 8">
    <name type="scientific">Nonomuraea glycinis</name>
    <dbReference type="NCBI Taxonomy" id="2047744"/>
    <lineage>
        <taxon>Bacteria</taxon>
        <taxon>Bacillati</taxon>
        <taxon>Actinomycetota</taxon>
        <taxon>Actinomycetes</taxon>
        <taxon>Streptosporangiales</taxon>
        <taxon>Streptosporangiaceae</taxon>
        <taxon>Nonomuraea</taxon>
    </lineage>
</organism>